<protein>
    <submittedName>
        <fullName evidence="3">Uncharacterized protein</fullName>
    </submittedName>
</protein>
<dbReference type="RefSeq" id="WP_006180473.1">
    <property type="nucleotide sequence ID" value="NZ_CP101873.1"/>
</dbReference>
<dbReference type="AlphaFoldDB" id="A0AAF0PD57"/>
<dbReference type="EMBL" id="CP101873">
    <property type="protein sequence ID" value="WMT08339.1"/>
    <property type="molecule type" value="Genomic_DNA"/>
</dbReference>
<reference evidence="3 4" key="1">
    <citation type="submission" date="2022-07" db="EMBL/GenBank/DDBJ databases">
        <title>Two temperate virus in Haloterrigena jeotgali A29.</title>
        <authorList>
            <person name="Deng X."/>
        </authorList>
    </citation>
    <scope>NUCLEOTIDE SEQUENCE [LARGE SCALE GENOMIC DNA]</scope>
    <source>
        <strain evidence="3 4">A29</strain>
    </source>
</reference>
<name>A0AAF0PD57_9EURY</name>
<evidence type="ECO:0000313" key="3">
    <source>
        <dbReference type="EMBL" id="WMT08339.1"/>
    </source>
</evidence>
<organism evidence="3 4">
    <name type="scientific">Natrinema thermotolerans</name>
    <dbReference type="NCBI Taxonomy" id="121872"/>
    <lineage>
        <taxon>Archaea</taxon>
        <taxon>Methanobacteriati</taxon>
        <taxon>Methanobacteriota</taxon>
        <taxon>Stenosarchaea group</taxon>
        <taxon>Halobacteria</taxon>
        <taxon>Halobacteriales</taxon>
        <taxon>Natrialbaceae</taxon>
        <taxon>Natrinema</taxon>
    </lineage>
</organism>
<dbReference type="EMBL" id="CP101873">
    <property type="protein sequence ID" value="WMT07707.1"/>
    <property type="molecule type" value="Genomic_DNA"/>
</dbReference>
<sequence>MPSDEFLDGESLTGRQAAIIFAGFLGFIIGSGVLLVLARGLF</sequence>
<accession>A0AAF0PD57</accession>
<keyword evidence="1" id="KW-1133">Transmembrane helix</keyword>
<dbReference type="GeneID" id="80368104"/>
<keyword evidence="1" id="KW-0472">Membrane</keyword>
<keyword evidence="1" id="KW-0812">Transmembrane</keyword>
<proteinExistence type="predicted"/>
<dbReference type="Proteomes" id="UP001224926">
    <property type="component" value="Chromosome"/>
</dbReference>
<evidence type="ECO:0000313" key="2">
    <source>
        <dbReference type="EMBL" id="WMT07707.1"/>
    </source>
</evidence>
<gene>
    <name evidence="3" type="ORF">NP511_01580</name>
    <name evidence="2" type="ORF">NP511_20295</name>
</gene>
<evidence type="ECO:0000256" key="1">
    <source>
        <dbReference type="SAM" id="Phobius"/>
    </source>
</evidence>
<feature type="transmembrane region" description="Helical" evidence="1">
    <location>
        <begin position="17"/>
        <end position="38"/>
    </location>
</feature>
<keyword evidence="4" id="KW-1185">Reference proteome</keyword>
<evidence type="ECO:0000313" key="4">
    <source>
        <dbReference type="Proteomes" id="UP001224926"/>
    </source>
</evidence>